<evidence type="ECO:0000313" key="1">
    <source>
        <dbReference type="EMBL" id="KAK4761344.1"/>
    </source>
</evidence>
<dbReference type="EMBL" id="JAXIOK010000010">
    <property type="protein sequence ID" value="KAK4761344.1"/>
    <property type="molecule type" value="Genomic_DNA"/>
</dbReference>
<gene>
    <name evidence="1" type="ORF">SAY87_006237</name>
</gene>
<sequence>MIRGDNYVEYRSLPEHVQRQQPIRYIIYGTIELSQRVGRAAVELGNAAPTVPANNQVQVSLDLVVQIMQRDEFILANNSMIILQSCLTFEVGDVEKFAISIPSD</sequence>
<protein>
    <submittedName>
        <fullName evidence="1">Uncharacterized protein</fullName>
    </submittedName>
</protein>
<organism evidence="1 2">
    <name type="scientific">Trapa incisa</name>
    <dbReference type="NCBI Taxonomy" id="236973"/>
    <lineage>
        <taxon>Eukaryota</taxon>
        <taxon>Viridiplantae</taxon>
        <taxon>Streptophyta</taxon>
        <taxon>Embryophyta</taxon>
        <taxon>Tracheophyta</taxon>
        <taxon>Spermatophyta</taxon>
        <taxon>Magnoliopsida</taxon>
        <taxon>eudicotyledons</taxon>
        <taxon>Gunneridae</taxon>
        <taxon>Pentapetalae</taxon>
        <taxon>rosids</taxon>
        <taxon>malvids</taxon>
        <taxon>Myrtales</taxon>
        <taxon>Lythraceae</taxon>
        <taxon>Trapa</taxon>
    </lineage>
</organism>
<proteinExistence type="predicted"/>
<dbReference type="Proteomes" id="UP001345219">
    <property type="component" value="Chromosome 5"/>
</dbReference>
<evidence type="ECO:0000313" key="2">
    <source>
        <dbReference type="Proteomes" id="UP001345219"/>
    </source>
</evidence>
<reference evidence="1 2" key="1">
    <citation type="journal article" date="2023" name="Hortic Res">
        <title>Pangenome of water caltrop reveals structural variations and asymmetric subgenome divergence after allopolyploidization.</title>
        <authorList>
            <person name="Zhang X."/>
            <person name="Chen Y."/>
            <person name="Wang L."/>
            <person name="Yuan Y."/>
            <person name="Fang M."/>
            <person name="Shi L."/>
            <person name="Lu R."/>
            <person name="Comes H.P."/>
            <person name="Ma Y."/>
            <person name="Chen Y."/>
            <person name="Huang G."/>
            <person name="Zhou Y."/>
            <person name="Zheng Z."/>
            <person name="Qiu Y."/>
        </authorList>
    </citation>
    <scope>NUCLEOTIDE SEQUENCE [LARGE SCALE GENOMIC DNA]</scope>
    <source>
        <tissue evidence="1">Roots</tissue>
    </source>
</reference>
<accession>A0AAN7Q8T0</accession>
<dbReference type="AlphaFoldDB" id="A0AAN7Q8T0"/>
<keyword evidence="2" id="KW-1185">Reference proteome</keyword>
<name>A0AAN7Q8T0_9MYRT</name>
<comment type="caution">
    <text evidence="1">The sequence shown here is derived from an EMBL/GenBank/DDBJ whole genome shotgun (WGS) entry which is preliminary data.</text>
</comment>